<keyword evidence="4" id="KW-1185">Reference proteome</keyword>
<accession>A0ABQ2DCS4</accession>
<dbReference type="RefSeq" id="WP_188683908.1">
    <property type="nucleotide sequence ID" value="NZ_BMKX01000001.1"/>
</dbReference>
<dbReference type="CDD" id="cd05830">
    <property type="entry name" value="Sortase_E"/>
    <property type="match status" value="1"/>
</dbReference>
<keyword evidence="1" id="KW-0378">Hydrolase</keyword>
<dbReference type="NCBIfam" id="NF033747">
    <property type="entry name" value="class_E_sortase"/>
    <property type="match status" value="1"/>
</dbReference>
<evidence type="ECO:0000313" key="3">
    <source>
        <dbReference type="EMBL" id="GGJ52186.1"/>
    </source>
</evidence>
<sequence>MNRVASAPGRRMAREKQTFGNRITGFLGELLITLGIVLMLYVVWELWWTNIDSANAQKEVTQNLVQDLGDVVIPHEEVEEDIDYGPAPVSEAAPGETFGIMYFPTFGKKGTHHPVSYGVQSSVIDNLGIGYYPNTQLPGEKGNFAVAAHRQTHGQVFWDIDKLDDGDHIYLQTKEGYYTYTWFDTEIVTPSNGDVLLPTPHKWGVEPKKSILTMTSCHPPFSTRERIIAYSELTDWQPLDAGPPKEIRKLVVDATS</sequence>
<reference evidence="4" key="1">
    <citation type="journal article" date="2019" name="Int. J. Syst. Evol. Microbiol.">
        <title>The Global Catalogue of Microorganisms (GCM) 10K type strain sequencing project: providing services to taxonomists for standard genome sequencing and annotation.</title>
        <authorList>
            <consortium name="The Broad Institute Genomics Platform"/>
            <consortium name="The Broad Institute Genome Sequencing Center for Infectious Disease"/>
            <person name="Wu L."/>
            <person name="Ma J."/>
        </authorList>
    </citation>
    <scope>NUCLEOTIDE SEQUENCE [LARGE SCALE GENOMIC DNA]</scope>
    <source>
        <strain evidence="4">CGMCC 1.3685</strain>
    </source>
</reference>
<dbReference type="InterPro" id="IPR053465">
    <property type="entry name" value="Sortase_Class_E"/>
</dbReference>
<dbReference type="InterPro" id="IPR005754">
    <property type="entry name" value="Sortase"/>
</dbReference>
<dbReference type="EMBL" id="BMKX01000001">
    <property type="protein sequence ID" value="GGJ52186.1"/>
    <property type="molecule type" value="Genomic_DNA"/>
</dbReference>
<dbReference type="InterPro" id="IPR042003">
    <property type="entry name" value="Sortase_E"/>
</dbReference>
<dbReference type="Proteomes" id="UP000606115">
    <property type="component" value="Unassembled WGS sequence"/>
</dbReference>
<keyword evidence="2" id="KW-0812">Transmembrane</keyword>
<proteinExistence type="predicted"/>
<keyword evidence="2" id="KW-0472">Membrane</keyword>
<dbReference type="GeneID" id="303303242"/>
<comment type="caution">
    <text evidence="3">The sequence shown here is derived from an EMBL/GenBank/DDBJ whole genome shotgun (WGS) entry which is preliminary data.</text>
</comment>
<dbReference type="NCBIfam" id="TIGR01076">
    <property type="entry name" value="sortase_fam"/>
    <property type="match status" value="1"/>
</dbReference>
<name>A0ABQ2DCS4_9MICC</name>
<keyword evidence="2" id="KW-1133">Transmembrane helix</keyword>
<gene>
    <name evidence="3" type="ORF">GCM10007173_08510</name>
</gene>
<evidence type="ECO:0000256" key="1">
    <source>
        <dbReference type="ARBA" id="ARBA00022801"/>
    </source>
</evidence>
<feature type="transmembrane region" description="Helical" evidence="2">
    <location>
        <begin position="21"/>
        <end position="44"/>
    </location>
</feature>
<organism evidence="3 4">
    <name type="scientific">Glutamicibacter ardleyensis</name>
    <dbReference type="NCBI Taxonomy" id="225894"/>
    <lineage>
        <taxon>Bacteria</taxon>
        <taxon>Bacillati</taxon>
        <taxon>Actinomycetota</taxon>
        <taxon>Actinomycetes</taxon>
        <taxon>Micrococcales</taxon>
        <taxon>Micrococcaceae</taxon>
        <taxon>Glutamicibacter</taxon>
    </lineage>
</organism>
<protein>
    <submittedName>
        <fullName evidence="3">Class E sortase</fullName>
    </submittedName>
</protein>
<evidence type="ECO:0000256" key="2">
    <source>
        <dbReference type="SAM" id="Phobius"/>
    </source>
</evidence>
<dbReference type="SUPFAM" id="SSF63817">
    <property type="entry name" value="Sortase"/>
    <property type="match status" value="1"/>
</dbReference>
<evidence type="ECO:0000313" key="4">
    <source>
        <dbReference type="Proteomes" id="UP000606115"/>
    </source>
</evidence>
<dbReference type="Gene3D" id="2.40.260.10">
    <property type="entry name" value="Sortase"/>
    <property type="match status" value="1"/>
</dbReference>
<dbReference type="Pfam" id="PF04203">
    <property type="entry name" value="Sortase"/>
    <property type="match status" value="1"/>
</dbReference>
<dbReference type="InterPro" id="IPR023365">
    <property type="entry name" value="Sortase_dom-sf"/>
</dbReference>